<keyword evidence="3 5" id="KW-0697">Rotamase</keyword>
<evidence type="ECO:0000256" key="1">
    <source>
        <dbReference type="ARBA" id="ARBA00000971"/>
    </source>
</evidence>
<evidence type="ECO:0000256" key="7">
    <source>
        <dbReference type="SAM" id="Phobius"/>
    </source>
</evidence>
<dbReference type="PROSITE" id="PS50059">
    <property type="entry name" value="FKBP_PPIASE"/>
    <property type="match status" value="1"/>
</dbReference>
<dbReference type="SUPFAM" id="SSF54534">
    <property type="entry name" value="FKBP-like"/>
    <property type="match status" value="1"/>
</dbReference>
<dbReference type="Proteomes" id="UP000176893">
    <property type="component" value="Unassembled WGS sequence"/>
</dbReference>
<dbReference type="GO" id="GO:0003755">
    <property type="term" value="F:peptidyl-prolyl cis-trans isomerase activity"/>
    <property type="evidence" value="ECO:0007669"/>
    <property type="project" value="UniProtKB-UniRule"/>
</dbReference>
<dbReference type="InterPro" id="IPR001179">
    <property type="entry name" value="PPIase_FKBP_dom"/>
</dbReference>
<accession>A0A1F8EDP9</accession>
<feature type="domain" description="PPIase FKBP-type" evidence="8">
    <location>
        <begin position="84"/>
        <end position="173"/>
    </location>
</feature>
<comment type="similarity">
    <text evidence="2 6">Belongs to the FKBP-type PPIase family.</text>
</comment>
<dbReference type="EC" id="5.2.1.8" evidence="6"/>
<sequence length="177" mass="18616">MTKSIFAITIVVILFGIVAFIFYRKINNIQVDQNTTASPSPITSVSPSPTPTPIPPENNKIIQMENGLQIQDLKVGTGSEAKAGDTITVNYIGSLENGTVFDASAKHGGPATFQIGVGQLIKGWDIGIPGMKIGGNRKLIVPPSLGYGSQNVGNGLIPPNSTLVFEVELLAVQASSR</sequence>
<evidence type="ECO:0000256" key="5">
    <source>
        <dbReference type="PROSITE-ProRule" id="PRU00277"/>
    </source>
</evidence>
<comment type="caution">
    <text evidence="9">The sequence shown here is derived from an EMBL/GenBank/DDBJ whole genome shotgun (WGS) entry which is preliminary data.</text>
</comment>
<keyword evidence="7" id="KW-0472">Membrane</keyword>
<dbReference type="InterPro" id="IPR046357">
    <property type="entry name" value="PPIase_dom_sf"/>
</dbReference>
<reference evidence="9 10" key="1">
    <citation type="journal article" date="2016" name="Nat. Commun.">
        <title>Thousands of microbial genomes shed light on interconnected biogeochemical processes in an aquifer system.</title>
        <authorList>
            <person name="Anantharaman K."/>
            <person name="Brown C.T."/>
            <person name="Hug L.A."/>
            <person name="Sharon I."/>
            <person name="Castelle C.J."/>
            <person name="Probst A.J."/>
            <person name="Thomas B.C."/>
            <person name="Singh A."/>
            <person name="Wilkins M.J."/>
            <person name="Karaoz U."/>
            <person name="Brodie E.L."/>
            <person name="Williams K.H."/>
            <person name="Hubbard S.S."/>
            <person name="Banfield J.F."/>
        </authorList>
    </citation>
    <scope>NUCLEOTIDE SEQUENCE [LARGE SCALE GENOMIC DNA]</scope>
</reference>
<evidence type="ECO:0000256" key="6">
    <source>
        <dbReference type="RuleBase" id="RU003915"/>
    </source>
</evidence>
<evidence type="ECO:0000313" key="10">
    <source>
        <dbReference type="Proteomes" id="UP000176893"/>
    </source>
</evidence>
<dbReference type="Pfam" id="PF00254">
    <property type="entry name" value="FKBP_C"/>
    <property type="match status" value="1"/>
</dbReference>
<keyword evidence="7" id="KW-0812">Transmembrane</keyword>
<dbReference type="Gene3D" id="3.10.50.40">
    <property type="match status" value="1"/>
</dbReference>
<gene>
    <name evidence="9" type="ORF">A2649_01375</name>
</gene>
<name>A0A1F8EDP9_9BACT</name>
<organism evidence="9 10">
    <name type="scientific">Candidatus Yanofskybacteria bacterium RIFCSPHIGHO2_01_FULL_41_26</name>
    <dbReference type="NCBI Taxonomy" id="1802661"/>
    <lineage>
        <taxon>Bacteria</taxon>
        <taxon>Candidatus Yanofskyibacteriota</taxon>
    </lineage>
</organism>
<dbReference type="EMBL" id="MGJB01000006">
    <property type="protein sequence ID" value="OGM98996.1"/>
    <property type="molecule type" value="Genomic_DNA"/>
</dbReference>
<evidence type="ECO:0000259" key="8">
    <source>
        <dbReference type="PROSITE" id="PS50059"/>
    </source>
</evidence>
<comment type="catalytic activity">
    <reaction evidence="1 5 6">
        <text>[protein]-peptidylproline (omega=180) = [protein]-peptidylproline (omega=0)</text>
        <dbReference type="Rhea" id="RHEA:16237"/>
        <dbReference type="Rhea" id="RHEA-COMP:10747"/>
        <dbReference type="Rhea" id="RHEA-COMP:10748"/>
        <dbReference type="ChEBI" id="CHEBI:83833"/>
        <dbReference type="ChEBI" id="CHEBI:83834"/>
        <dbReference type="EC" id="5.2.1.8"/>
    </reaction>
</comment>
<feature type="transmembrane region" description="Helical" evidence="7">
    <location>
        <begin position="6"/>
        <end position="23"/>
    </location>
</feature>
<protein>
    <recommendedName>
        <fullName evidence="6">Peptidyl-prolyl cis-trans isomerase</fullName>
        <ecNumber evidence="6">5.2.1.8</ecNumber>
    </recommendedName>
</protein>
<dbReference type="PANTHER" id="PTHR43811:SF19">
    <property type="entry name" value="39 KDA FK506-BINDING NUCLEAR PROTEIN"/>
    <property type="match status" value="1"/>
</dbReference>
<keyword evidence="4 5" id="KW-0413">Isomerase</keyword>
<evidence type="ECO:0000256" key="4">
    <source>
        <dbReference type="ARBA" id="ARBA00023235"/>
    </source>
</evidence>
<dbReference type="FunFam" id="3.10.50.40:FF:000006">
    <property type="entry name" value="Peptidyl-prolyl cis-trans isomerase"/>
    <property type="match status" value="1"/>
</dbReference>
<evidence type="ECO:0000256" key="3">
    <source>
        <dbReference type="ARBA" id="ARBA00023110"/>
    </source>
</evidence>
<evidence type="ECO:0000256" key="2">
    <source>
        <dbReference type="ARBA" id="ARBA00006577"/>
    </source>
</evidence>
<proteinExistence type="inferred from homology"/>
<dbReference type="PANTHER" id="PTHR43811">
    <property type="entry name" value="FKBP-TYPE PEPTIDYL-PROLYL CIS-TRANS ISOMERASE FKPA"/>
    <property type="match status" value="1"/>
</dbReference>
<evidence type="ECO:0000313" key="9">
    <source>
        <dbReference type="EMBL" id="OGM98996.1"/>
    </source>
</evidence>
<dbReference type="AlphaFoldDB" id="A0A1F8EDP9"/>
<dbReference type="STRING" id="1802661.A2649_01375"/>
<keyword evidence="7" id="KW-1133">Transmembrane helix</keyword>